<sequence>MENLYGMIHQRKTSWETDLEINSEWTYTPSSTTDPAPEGGAVPPPRNKRNKEFTEKDNKNKLADIQAINILSQGLLRRIFNILNQNETGREIWVNFELLLKGSGQTLERRKEALFYEFKHFRANGNKLIQDYFVRFHKLNNMNMSTVMYVELFTHLRTYKEHALKSLKKKEQSSVIVDPLAYLAKTTPTHSTTSPVTILTPQSSGDSHNDAMLATMNQIANLLSGLQKQRAPGNTRTKGIQTTRLGVNNSGKKVIYYNCRGEGHVARQCKEPKRAHDSQWYHDKALLMQAKEKGVVLDAEAKAFLTDVECTAPYDQPLALTTTNLFEANHEDAYDSDEMQQEEHLNYEVDSVLDDNMITYDEYQHDFEVEAVPTVVSADEADKQSMIAVLQRMHTEIAGYVWVNDEHKLVNATLTVELEWCKVEMQALECNKVKHDLDMAIDERNKRNAKLDEENVMLKSTLKSKVVSIEKLQQESKQVLSEKKTLKDKYFEEIVFLTNANKVATNVLKCFQMPTHTIPMLSKRPNFASHDLHKTGLGYSNPRVHDSEESLVHAEVCKIKMAERPGHALPINYAKLNALYDQFVPQKELSQEQVYWLPAVEIASQSSTPAKPVAPFVHTRPVKSDVHKKKKMQIEKKNLLITNECLIENSIANDICSIVLAYDFVVPPSYDSSHYMLEELRTTCNREHSKVLELEAKILKKQQVINDAEKRCAFIQNEHVKLQLKFQKYKECDTSNSTTSNEIFEINKLKEQLQGRDDSIRNLQAQNDIMSLLNVGSTDDSCNKQALETELTQLKDTVTSLKI</sequence>
<protein>
    <recommendedName>
        <fullName evidence="4">CCHC-type domain-containing protein</fullName>
    </recommendedName>
</protein>
<comment type="caution">
    <text evidence="3">The sequence shown here is derived from an EMBL/GenBank/DDBJ whole genome shotgun (WGS) entry which is preliminary data.</text>
</comment>
<evidence type="ECO:0000256" key="2">
    <source>
        <dbReference type="SAM" id="MobiDB-lite"/>
    </source>
</evidence>
<dbReference type="AlphaFoldDB" id="A0A6L2LYU9"/>
<reference evidence="3" key="1">
    <citation type="journal article" date="2019" name="Sci. Rep.">
        <title>Draft genome of Tanacetum cinerariifolium, the natural source of mosquito coil.</title>
        <authorList>
            <person name="Yamashiro T."/>
            <person name="Shiraishi A."/>
            <person name="Satake H."/>
            <person name="Nakayama K."/>
        </authorList>
    </citation>
    <scope>NUCLEOTIDE SEQUENCE</scope>
</reference>
<evidence type="ECO:0000256" key="1">
    <source>
        <dbReference type="SAM" id="Coils"/>
    </source>
</evidence>
<organism evidence="3">
    <name type="scientific">Tanacetum cinerariifolium</name>
    <name type="common">Dalmatian daisy</name>
    <name type="synonym">Chrysanthemum cinerariifolium</name>
    <dbReference type="NCBI Taxonomy" id="118510"/>
    <lineage>
        <taxon>Eukaryota</taxon>
        <taxon>Viridiplantae</taxon>
        <taxon>Streptophyta</taxon>
        <taxon>Embryophyta</taxon>
        <taxon>Tracheophyta</taxon>
        <taxon>Spermatophyta</taxon>
        <taxon>Magnoliopsida</taxon>
        <taxon>eudicotyledons</taxon>
        <taxon>Gunneridae</taxon>
        <taxon>Pentapetalae</taxon>
        <taxon>asterids</taxon>
        <taxon>campanulids</taxon>
        <taxon>Asterales</taxon>
        <taxon>Asteraceae</taxon>
        <taxon>Asteroideae</taxon>
        <taxon>Anthemideae</taxon>
        <taxon>Anthemidinae</taxon>
        <taxon>Tanacetum</taxon>
    </lineage>
</organism>
<feature type="region of interest" description="Disordered" evidence="2">
    <location>
        <begin position="26"/>
        <end position="58"/>
    </location>
</feature>
<feature type="coiled-coil region" evidence="1">
    <location>
        <begin position="677"/>
        <end position="766"/>
    </location>
</feature>
<evidence type="ECO:0000313" key="3">
    <source>
        <dbReference type="EMBL" id="GEU66319.1"/>
    </source>
</evidence>
<dbReference type="EMBL" id="BKCJ010005360">
    <property type="protein sequence ID" value="GEU66319.1"/>
    <property type="molecule type" value="Genomic_DNA"/>
</dbReference>
<proteinExistence type="predicted"/>
<evidence type="ECO:0008006" key="4">
    <source>
        <dbReference type="Google" id="ProtNLM"/>
    </source>
</evidence>
<name>A0A6L2LYU9_TANCI</name>
<accession>A0A6L2LYU9</accession>
<keyword evidence="1" id="KW-0175">Coiled coil</keyword>
<gene>
    <name evidence="3" type="ORF">Tci_038297</name>
</gene>